<feature type="region of interest" description="Disordered" evidence="1">
    <location>
        <begin position="17"/>
        <end position="178"/>
    </location>
</feature>
<protein>
    <submittedName>
        <fullName evidence="2">Uncharacterized protein</fullName>
    </submittedName>
</protein>
<feature type="compositionally biased region" description="Basic and acidic residues" evidence="1">
    <location>
        <begin position="169"/>
        <end position="178"/>
    </location>
</feature>
<sequence length="178" mass="19324">MQAAALLNWRAVRYCDPRRLNSAPRERRELYKAPPPLSTLPPTQRSKQRQQARSEPTKSRHKFGTKEGSNGRFSPGRPLRARARRCSRHGAGSGSCPGRGAPGPASRSGDPAACSVATHRGARARSRAQGRGHAGTHAVHRRRAGARGPSIVPSRYQPGSVALPFHCRASGDDPFRQQ</sequence>
<evidence type="ECO:0000256" key="1">
    <source>
        <dbReference type="SAM" id="MobiDB-lite"/>
    </source>
</evidence>
<feature type="compositionally biased region" description="Basic residues" evidence="1">
    <location>
        <begin position="120"/>
        <end position="130"/>
    </location>
</feature>
<proteinExistence type="predicted"/>
<feature type="compositionally biased region" description="Basic and acidic residues" evidence="1">
    <location>
        <begin position="17"/>
        <end position="31"/>
    </location>
</feature>
<accession>A0A8J5VFG7</accession>
<organism evidence="2 3">
    <name type="scientific">Zizania palustris</name>
    <name type="common">Northern wild rice</name>
    <dbReference type="NCBI Taxonomy" id="103762"/>
    <lineage>
        <taxon>Eukaryota</taxon>
        <taxon>Viridiplantae</taxon>
        <taxon>Streptophyta</taxon>
        <taxon>Embryophyta</taxon>
        <taxon>Tracheophyta</taxon>
        <taxon>Spermatophyta</taxon>
        <taxon>Magnoliopsida</taxon>
        <taxon>Liliopsida</taxon>
        <taxon>Poales</taxon>
        <taxon>Poaceae</taxon>
        <taxon>BOP clade</taxon>
        <taxon>Oryzoideae</taxon>
        <taxon>Oryzeae</taxon>
        <taxon>Zizaniinae</taxon>
        <taxon>Zizania</taxon>
    </lineage>
</organism>
<evidence type="ECO:0000313" key="2">
    <source>
        <dbReference type="EMBL" id="KAG8064755.1"/>
    </source>
</evidence>
<dbReference type="Proteomes" id="UP000729402">
    <property type="component" value="Unassembled WGS sequence"/>
</dbReference>
<feature type="compositionally biased region" description="Polar residues" evidence="1">
    <location>
        <begin position="40"/>
        <end position="54"/>
    </location>
</feature>
<gene>
    <name evidence="2" type="ORF">GUJ93_ZPchr0004g39981</name>
</gene>
<name>A0A8J5VFG7_ZIZPA</name>
<keyword evidence="3" id="KW-1185">Reference proteome</keyword>
<evidence type="ECO:0000313" key="3">
    <source>
        <dbReference type="Proteomes" id="UP000729402"/>
    </source>
</evidence>
<feature type="compositionally biased region" description="Basic residues" evidence="1">
    <location>
        <begin position="79"/>
        <end position="88"/>
    </location>
</feature>
<reference evidence="2" key="1">
    <citation type="journal article" date="2021" name="bioRxiv">
        <title>Whole Genome Assembly and Annotation of Northern Wild Rice, Zizania palustris L., Supports a Whole Genome Duplication in the Zizania Genus.</title>
        <authorList>
            <person name="Haas M."/>
            <person name="Kono T."/>
            <person name="Macchietto M."/>
            <person name="Millas R."/>
            <person name="McGilp L."/>
            <person name="Shao M."/>
            <person name="Duquette J."/>
            <person name="Hirsch C.N."/>
            <person name="Kimball J."/>
        </authorList>
    </citation>
    <scope>NUCLEOTIDE SEQUENCE</scope>
    <source>
        <tissue evidence="2">Fresh leaf tissue</tissue>
    </source>
</reference>
<reference evidence="2" key="2">
    <citation type="submission" date="2021-02" db="EMBL/GenBank/DDBJ databases">
        <authorList>
            <person name="Kimball J.A."/>
            <person name="Haas M.W."/>
            <person name="Macchietto M."/>
            <person name="Kono T."/>
            <person name="Duquette J."/>
            <person name="Shao M."/>
        </authorList>
    </citation>
    <scope>NUCLEOTIDE SEQUENCE</scope>
    <source>
        <tissue evidence="2">Fresh leaf tissue</tissue>
    </source>
</reference>
<comment type="caution">
    <text evidence="2">The sequence shown here is derived from an EMBL/GenBank/DDBJ whole genome shotgun (WGS) entry which is preliminary data.</text>
</comment>
<dbReference type="EMBL" id="JAAALK010000285">
    <property type="protein sequence ID" value="KAG8064755.1"/>
    <property type="molecule type" value="Genomic_DNA"/>
</dbReference>
<dbReference type="AlphaFoldDB" id="A0A8J5VFG7"/>
<feature type="compositionally biased region" description="Gly residues" evidence="1">
    <location>
        <begin position="91"/>
        <end position="101"/>
    </location>
</feature>